<keyword evidence="5" id="KW-0067">ATP-binding</keyword>
<dbReference type="InParanoid" id="A0A0D2GKS4"/>
<evidence type="ECO:0000259" key="8">
    <source>
        <dbReference type="Pfam" id="PF01467"/>
    </source>
</evidence>
<evidence type="ECO:0000256" key="2">
    <source>
        <dbReference type="ARBA" id="ARBA00022679"/>
    </source>
</evidence>
<dbReference type="InterPro" id="IPR011914">
    <property type="entry name" value="RfaE_dom_II"/>
</dbReference>
<dbReference type="GO" id="GO:0005524">
    <property type="term" value="F:ATP binding"/>
    <property type="evidence" value="ECO:0007669"/>
    <property type="project" value="UniProtKB-KW"/>
</dbReference>
<evidence type="ECO:0000256" key="3">
    <source>
        <dbReference type="ARBA" id="ARBA00022695"/>
    </source>
</evidence>
<dbReference type="SUPFAM" id="SSF52374">
    <property type="entry name" value="Nucleotidylyl transferase"/>
    <property type="match status" value="1"/>
</dbReference>
<evidence type="ECO:0000256" key="4">
    <source>
        <dbReference type="ARBA" id="ARBA00022741"/>
    </source>
</evidence>
<dbReference type="RefSeq" id="WP_044346861.1">
    <property type="nucleotide sequence ID" value="NZ_AZAC01000003.1"/>
</dbReference>
<evidence type="ECO:0000256" key="7">
    <source>
        <dbReference type="ARBA" id="ARBA00047428"/>
    </source>
</evidence>
<dbReference type="OrthoDB" id="9795543at2"/>
<keyword evidence="2 9" id="KW-0808">Transferase</keyword>
<dbReference type="EMBL" id="AZAC01000003">
    <property type="protein sequence ID" value="KIX15347.1"/>
    <property type="molecule type" value="Genomic_DNA"/>
</dbReference>
<keyword evidence="6" id="KW-0119">Carbohydrate metabolism</keyword>
<evidence type="ECO:0000313" key="10">
    <source>
        <dbReference type="Proteomes" id="UP000032233"/>
    </source>
</evidence>
<dbReference type="InterPro" id="IPR014729">
    <property type="entry name" value="Rossmann-like_a/b/a_fold"/>
</dbReference>
<dbReference type="NCBIfam" id="TIGR02199">
    <property type="entry name" value="rfaE_dom_II"/>
    <property type="match status" value="1"/>
</dbReference>
<dbReference type="GO" id="GO:0016779">
    <property type="term" value="F:nucleotidyltransferase activity"/>
    <property type="evidence" value="ECO:0007669"/>
    <property type="project" value="UniProtKB-KW"/>
</dbReference>
<name>A0A0D2GKS4_9BACT</name>
<reference evidence="9 10" key="1">
    <citation type="submission" date="2013-11" db="EMBL/GenBank/DDBJ databases">
        <title>Metagenomic analysis of a methanogenic consortium involved in long chain n-alkane degradation.</title>
        <authorList>
            <person name="Davidova I.A."/>
            <person name="Callaghan A.V."/>
            <person name="Wawrik B."/>
            <person name="Pruitt S."/>
            <person name="Marks C."/>
            <person name="Duncan K.E."/>
            <person name="Suflita J.M."/>
        </authorList>
    </citation>
    <scope>NUCLEOTIDE SEQUENCE [LARGE SCALE GENOMIC DNA]</scope>
    <source>
        <strain evidence="9 10">SPR</strain>
    </source>
</reference>
<comment type="catalytic activity">
    <reaction evidence="7">
        <text>D-glycero-beta-D-manno-heptose 1-phosphate + ATP + H(+) = ADP-D-glycero-beta-D-manno-heptose + diphosphate</text>
        <dbReference type="Rhea" id="RHEA:27465"/>
        <dbReference type="ChEBI" id="CHEBI:15378"/>
        <dbReference type="ChEBI" id="CHEBI:30616"/>
        <dbReference type="ChEBI" id="CHEBI:33019"/>
        <dbReference type="ChEBI" id="CHEBI:59967"/>
        <dbReference type="ChEBI" id="CHEBI:61593"/>
        <dbReference type="EC" id="2.7.7.70"/>
    </reaction>
</comment>
<dbReference type="PANTHER" id="PTHR43793">
    <property type="entry name" value="FAD SYNTHASE"/>
    <property type="match status" value="1"/>
</dbReference>
<comment type="caution">
    <text evidence="9">The sequence shown here is derived from an EMBL/GenBank/DDBJ whole genome shotgun (WGS) entry which is preliminary data.</text>
</comment>
<dbReference type="InterPro" id="IPR050385">
    <property type="entry name" value="Archaeal_FAD_synthase"/>
</dbReference>
<keyword evidence="4" id="KW-0547">Nucleotide-binding</keyword>
<dbReference type="InterPro" id="IPR004821">
    <property type="entry name" value="Cyt_trans-like"/>
</dbReference>
<dbReference type="GO" id="GO:0005975">
    <property type="term" value="P:carbohydrate metabolic process"/>
    <property type="evidence" value="ECO:0007669"/>
    <property type="project" value="InterPro"/>
</dbReference>
<organism evidence="9 10">
    <name type="scientific">Dethiosulfatarculus sandiegensis</name>
    <dbReference type="NCBI Taxonomy" id="1429043"/>
    <lineage>
        <taxon>Bacteria</taxon>
        <taxon>Pseudomonadati</taxon>
        <taxon>Thermodesulfobacteriota</taxon>
        <taxon>Desulfarculia</taxon>
        <taxon>Desulfarculales</taxon>
        <taxon>Desulfarculaceae</taxon>
        <taxon>Dethiosulfatarculus</taxon>
    </lineage>
</organism>
<dbReference type="PATRIC" id="fig|1429043.3.peg.922"/>
<dbReference type="EC" id="2.7.7.70" evidence="1"/>
<proteinExistence type="predicted"/>
<dbReference type="AlphaFoldDB" id="A0A0D2GKS4"/>
<dbReference type="NCBIfam" id="TIGR00125">
    <property type="entry name" value="cyt_tran_rel"/>
    <property type="match status" value="1"/>
</dbReference>
<sequence length="165" mass="17819">MWQDTRSKIVSASKAAEAVSQAVSQGKKVVFTNGCFDILHAGHVRYLGEARNLGDLLILGLNSDNSVKRQNKAPDRPINNQENRAEVISALAAVDYVIIFDEDTPARLIELIRPGVLVKGGDWPVHKIVGADTVKAAGGEVHSIPLVTGLSTTNVLARIRESQEE</sequence>
<dbReference type="Proteomes" id="UP000032233">
    <property type="component" value="Unassembled WGS sequence"/>
</dbReference>
<evidence type="ECO:0000256" key="1">
    <source>
        <dbReference type="ARBA" id="ARBA00012519"/>
    </source>
</evidence>
<keyword evidence="3" id="KW-0548">Nucleotidyltransferase</keyword>
<dbReference type="STRING" id="1429043.X474_04335"/>
<dbReference type="PANTHER" id="PTHR43793:SF2">
    <property type="entry name" value="BIFUNCTIONAL PROTEIN HLDE"/>
    <property type="match status" value="1"/>
</dbReference>
<keyword evidence="10" id="KW-1185">Reference proteome</keyword>
<dbReference type="Gene3D" id="3.40.50.620">
    <property type="entry name" value="HUPs"/>
    <property type="match status" value="1"/>
</dbReference>
<evidence type="ECO:0000313" key="9">
    <source>
        <dbReference type="EMBL" id="KIX15347.1"/>
    </source>
</evidence>
<evidence type="ECO:0000256" key="6">
    <source>
        <dbReference type="ARBA" id="ARBA00023277"/>
    </source>
</evidence>
<accession>A0A0D2GKS4</accession>
<dbReference type="GO" id="GO:0016773">
    <property type="term" value="F:phosphotransferase activity, alcohol group as acceptor"/>
    <property type="evidence" value="ECO:0007669"/>
    <property type="project" value="InterPro"/>
</dbReference>
<evidence type="ECO:0000256" key="5">
    <source>
        <dbReference type="ARBA" id="ARBA00022840"/>
    </source>
</evidence>
<dbReference type="Pfam" id="PF01467">
    <property type="entry name" value="CTP_transf_like"/>
    <property type="match status" value="1"/>
</dbReference>
<gene>
    <name evidence="9" type="ORF">X474_04335</name>
</gene>
<feature type="domain" description="Cytidyltransferase-like" evidence="8">
    <location>
        <begin position="31"/>
        <end position="125"/>
    </location>
</feature>
<protein>
    <recommendedName>
        <fullName evidence="1">D-glycero-beta-D-manno-heptose 1-phosphate adenylyltransferase</fullName>
        <ecNumber evidence="1">2.7.7.70</ecNumber>
    </recommendedName>
</protein>